<evidence type="ECO:0000313" key="2">
    <source>
        <dbReference type="EMBL" id="QRD07217.1"/>
    </source>
</evidence>
<organism evidence="2 3">
    <name type="scientific">Phaeosphaeria nodorum (strain SN15 / ATCC MYA-4574 / FGSC 10173)</name>
    <name type="common">Glume blotch fungus</name>
    <name type="synonym">Parastagonospora nodorum</name>
    <dbReference type="NCBI Taxonomy" id="321614"/>
    <lineage>
        <taxon>Eukaryota</taxon>
        <taxon>Fungi</taxon>
        <taxon>Dikarya</taxon>
        <taxon>Ascomycota</taxon>
        <taxon>Pezizomycotina</taxon>
        <taxon>Dothideomycetes</taxon>
        <taxon>Pleosporomycetidae</taxon>
        <taxon>Pleosporales</taxon>
        <taxon>Pleosporineae</taxon>
        <taxon>Phaeosphaeriaceae</taxon>
        <taxon>Parastagonospora</taxon>
    </lineage>
</organism>
<keyword evidence="3" id="KW-1185">Reference proteome</keyword>
<reference evidence="3" key="1">
    <citation type="journal article" date="2021" name="BMC Genomics">
        <title>Chromosome-level genome assembly and manually-curated proteome of model necrotroph Parastagonospora nodorum Sn15 reveals a genome-wide trove of candidate effector homologs, and redundancy of virulence-related functions within an accessory chromosome.</title>
        <authorList>
            <person name="Bertazzoni S."/>
            <person name="Jones D.A.B."/>
            <person name="Phan H.T."/>
            <person name="Tan K.-C."/>
            <person name="Hane J.K."/>
        </authorList>
    </citation>
    <scope>NUCLEOTIDE SEQUENCE [LARGE SCALE GENOMIC DNA]</scope>
    <source>
        <strain evidence="3">SN15 / ATCC MYA-4574 / FGSC 10173)</strain>
    </source>
</reference>
<accession>A0A7U2NQX2</accession>
<evidence type="ECO:0000313" key="3">
    <source>
        <dbReference type="Proteomes" id="UP000663193"/>
    </source>
</evidence>
<dbReference type="VEuPathDB" id="FungiDB:JI435_424070"/>
<dbReference type="EMBL" id="CP069044">
    <property type="protein sequence ID" value="QRD07217.1"/>
    <property type="molecule type" value="Genomic_DNA"/>
</dbReference>
<evidence type="ECO:0000256" key="1">
    <source>
        <dbReference type="SAM" id="MobiDB-lite"/>
    </source>
</evidence>
<proteinExistence type="predicted"/>
<sequence length="109" mass="11673">MGYRFQDSHALSSYIPPQENKRTDPGNRRLTRSGPIDGSSRGVLLRHNGVATRAAGTSGLCNQECCEIETMLGVLGLHTFLICGWVWGVCSGATLLLCNSPPAKVQALS</sequence>
<dbReference type="AlphaFoldDB" id="A0A7U2NQX2"/>
<feature type="region of interest" description="Disordered" evidence="1">
    <location>
        <begin position="1"/>
        <end position="41"/>
    </location>
</feature>
<name>A0A7U2NQX2_PHANO</name>
<dbReference type="Proteomes" id="UP000663193">
    <property type="component" value="Chromosome 22"/>
</dbReference>
<protein>
    <submittedName>
        <fullName evidence="2">Uncharacterized protein</fullName>
    </submittedName>
</protein>
<gene>
    <name evidence="2" type="ORF">JI435_424070</name>
</gene>